<keyword evidence="1" id="KW-1133">Transmembrane helix</keyword>
<proteinExistence type="predicted"/>
<dbReference type="InterPro" id="IPR007110">
    <property type="entry name" value="Ig-like_dom"/>
</dbReference>
<dbReference type="InterPro" id="IPR013783">
    <property type="entry name" value="Ig-like_fold"/>
</dbReference>
<sequence length="152" mass="17438">ITRSYERNILHQMNRTAVKGETFILHCNGTPTGAHKDIGWRKDGTFIFNYSPVINQTETNYTSSRMQVDPRNPRKLQISDVQLSDAGLYSCFPLDMQWRLTIEESEKPTLILWCIVPSVTGAVMIFVIIFCVVAIHRKCKKKEGSDHIVDEH</sequence>
<keyword evidence="4" id="KW-1185">Reference proteome</keyword>
<dbReference type="AlphaFoldDB" id="A0A8J4TQH6"/>
<accession>A0A8J4TQH6</accession>
<keyword evidence="1" id="KW-0812">Transmembrane</keyword>
<feature type="domain" description="Ig-like" evidence="2">
    <location>
        <begin position="1"/>
        <end position="91"/>
    </location>
</feature>
<dbReference type="Proteomes" id="UP000727407">
    <property type="component" value="Unassembled WGS sequence"/>
</dbReference>
<comment type="caution">
    <text evidence="3">The sequence shown here is derived from an EMBL/GenBank/DDBJ whole genome shotgun (WGS) entry which is preliminary data.</text>
</comment>
<evidence type="ECO:0000259" key="2">
    <source>
        <dbReference type="PROSITE" id="PS50835"/>
    </source>
</evidence>
<dbReference type="SUPFAM" id="SSF48726">
    <property type="entry name" value="Immunoglobulin"/>
    <property type="match status" value="1"/>
</dbReference>
<feature type="transmembrane region" description="Helical" evidence="1">
    <location>
        <begin position="110"/>
        <end position="135"/>
    </location>
</feature>
<dbReference type="PROSITE" id="PS50835">
    <property type="entry name" value="IG_LIKE"/>
    <property type="match status" value="1"/>
</dbReference>
<name>A0A8J4TQH6_CLAMG</name>
<reference evidence="3" key="1">
    <citation type="submission" date="2020-07" db="EMBL/GenBank/DDBJ databases">
        <title>Clarias magur genome sequencing, assembly and annotation.</title>
        <authorList>
            <person name="Kushwaha B."/>
            <person name="Kumar R."/>
            <person name="Das P."/>
            <person name="Joshi C.G."/>
            <person name="Kumar D."/>
            <person name="Nagpure N.S."/>
            <person name="Pandey M."/>
            <person name="Agarwal S."/>
            <person name="Srivastava S."/>
            <person name="Singh M."/>
            <person name="Sahoo L."/>
            <person name="Jayasankar P."/>
            <person name="Meher P.K."/>
            <person name="Koringa P.G."/>
            <person name="Iquebal M.A."/>
            <person name="Das S.P."/>
            <person name="Bit A."/>
            <person name="Patnaik S."/>
            <person name="Patel N."/>
            <person name="Shah T.M."/>
            <person name="Hinsu A."/>
            <person name="Jena J.K."/>
        </authorList>
    </citation>
    <scope>NUCLEOTIDE SEQUENCE</scope>
    <source>
        <strain evidence="3">CIFAMagur01</strain>
        <tissue evidence="3">Testis</tissue>
    </source>
</reference>
<keyword evidence="1" id="KW-0472">Membrane</keyword>
<evidence type="ECO:0000313" key="4">
    <source>
        <dbReference type="Proteomes" id="UP000727407"/>
    </source>
</evidence>
<dbReference type="Pfam" id="PF07686">
    <property type="entry name" value="V-set"/>
    <property type="match status" value="1"/>
</dbReference>
<dbReference type="SMART" id="SM00409">
    <property type="entry name" value="IG"/>
    <property type="match status" value="1"/>
</dbReference>
<dbReference type="InterPro" id="IPR003599">
    <property type="entry name" value="Ig_sub"/>
</dbReference>
<gene>
    <name evidence="3" type="ORF">DAT39_015307</name>
</gene>
<dbReference type="Gene3D" id="2.60.40.10">
    <property type="entry name" value="Immunoglobulins"/>
    <property type="match status" value="1"/>
</dbReference>
<feature type="non-terminal residue" evidence="3">
    <location>
        <position position="152"/>
    </location>
</feature>
<dbReference type="InterPro" id="IPR013106">
    <property type="entry name" value="Ig_V-set"/>
</dbReference>
<organism evidence="3 4">
    <name type="scientific">Clarias magur</name>
    <name type="common">Asian catfish</name>
    <name type="synonym">Macropteronotus magur</name>
    <dbReference type="NCBI Taxonomy" id="1594786"/>
    <lineage>
        <taxon>Eukaryota</taxon>
        <taxon>Metazoa</taxon>
        <taxon>Chordata</taxon>
        <taxon>Craniata</taxon>
        <taxon>Vertebrata</taxon>
        <taxon>Euteleostomi</taxon>
        <taxon>Actinopterygii</taxon>
        <taxon>Neopterygii</taxon>
        <taxon>Teleostei</taxon>
        <taxon>Ostariophysi</taxon>
        <taxon>Siluriformes</taxon>
        <taxon>Clariidae</taxon>
        <taxon>Clarias</taxon>
    </lineage>
</organism>
<evidence type="ECO:0000313" key="3">
    <source>
        <dbReference type="EMBL" id="KAF5894973.1"/>
    </source>
</evidence>
<dbReference type="EMBL" id="QNUK01000346">
    <property type="protein sequence ID" value="KAF5894973.1"/>
    <property type="molecule type" value="Genomic_DNA"/>
</dbReference>
<protein>
    <submittedName>
        <fullName evidence="3">Roundabout 2-like isoform X2</fullName>
    </submittedName>
</protein>
<dbReference type="InterPro" id="IPR036179">
    <property type="entry name" value="Ig-like_dom_sf"/>
</dbReference>
<feature type="non-terminal residue" evidence="3">
    <location>
        <position position="1"/>
    </location>
</feature>
<evidence type="ECO:0000256" key="1">
    <source>
        <dbReference type="SAM" id="Phobius"/>
    </source>
</evidence>
<dbReference type="OrthoDB" id="8915654at2759"/>